<sequence>MTGQRKYWKSYAKSNLKGNWGIAIAAMLAVVAVNFIGNIFAVQLFPGDSVFALVLSEIFVFIVSLIGMIFSTGYSYMQLNICRGRDYSLSDLLYMFHNQPDRVLVAGLVVALIDTVVQIPFYYVTYMVNPGETVESMIHWYQLLLGAWLLAMVLSVIFTVPFALTFYFLADDPEMGGIEALKASTHAMKGHIWQYLMLELSFVPLLFLSLFTLYIGLLWLMPYMQFTETAFYMYVTGELDQQRTDRQHTGIQEISDRTGDDYNSEA</sequence>
<evidence type="ECO:0000313" key="13">
    <source>
        <dbReference type="Proteomes" id="UP000095413"/>
    </source>
</evidence>
<evidence type="ECO:0000313" key="11">
    <source>
        <dbReference type="EMBL" id="RYT68670.1"/>
    </source>
</evidence>
<dbReference type="Proteomes" id="UP000284242">
    <property type="component" value="Unassembled WGS sequence"/>
</dbReference>
<dbReference type="Proteomes" id="UP000284267">
    <property type="component" value="Unassembled WGS sequence"/>
</dbReference>
<feature type="transmembrane region" description="Helical" evidence="2">
    <location>
        <begin position="143"/>
        <end position="169"/>
    </location>
</feature>
<dbReference type="Proteomes" id="UP000095413">
    <property type="component" value="Unassembled WGS sequence"/>
</dbReference>
<reference evidence="12 13" key="1">
    <citation type="submission" date="2015-09" db="EMBL/GenBank/DDBJ databases">
        <authorList>
            <consortium name="Pathogen Informatics"/>
        </authorList>
    </citation>
    <scope>NUCLEOTIDE SEQUENCE [LARGE SCALE GENOMIC DNA]</scope>
    <source>
        <strain evidence="3 12">2789STDY5608837</strain>
        <strain evidence="4 13">2789STDY5834921</strain>
    </source>
</reference>
<dbReference type="EMBL" id="QRUH01000001">
    <property type="protein sequence ID" value="RGR51417.1"/>
    <property type="molecule type" value="Genomic_DNA"/>
</dbReference>
<keyword evidence="2" id="KW-1133">Transmembrane helix</keyword>
<dbReference type="AlphaFoldDB" id="A0A174LDM9"/>
<dbReference type="EMBL" id="QRZI01000001">
    <property type="protein sequence ID" value="RGV66262.1"/>
    <property type="molecule type" value="Genomic_DNA"/>
</dbReference>
<evidence type="ECO:0000313" key="4">
    <source>
        <dbReference type="EMBL" id="CUP19559.1"/>
    </source>
</evidence>
<evidence type="ECO:0000313" key="5">
    <source>
        <dbReference type="EMBL" id="RGR51417.1"/>
    </source>
</evidence>
<dbReference type="EMBL" id="QRVV01000015">
    <property type="protein sequence ID" value="RGS74626.1"/>
    <property type="molecule type" value="Genomic_DNA"/>
</dbReference>
<evidence type="ECO:0000313" key="20">
    <source>
        <dbReference type="Proteomes" id="UP000293506"/>
    </source>
</evidence>
<dbReference type="EMBL" id="CZBA01000002">
    <property type="protein sequence ID" value="CUP19559.1"/>
    <property type="molecule type" value="Genomic_DNA"/>
</dbReference>
<evidence type="ECO:0000313" key="17">
    <source>
        <dbReference type="Proteomes" id="UP000284242"/>
    </source>
</evidence>
<evidence type="ECO:0000313" key="14">
    <source>
        <dbReference type="Proteomes" id="UP000265808"/>
    </source>
</evidence>
<gene>
    <name evidence="10" type="ORF">DW040_06545</name>
    <name evidence="9" type="ORF">DW272_04450</name>
    <name evidence="8" type="ORF">DW859_09110</name>
    <name evidence="7" type="ORF">DWW07_00770</name>
    <name evidence="6" type="ORF">DWX77_07335</name>
    <name evidence="5" type="ORF">DWY46_02035</name>
    <name evidence="11" type="ORF">EAI82_00420</name>
    <name evidence="3" type="ORF">ERS852394_01125</name>
    <name evidence="4" type="ORF">ERS852533_00620</name>
</gene>
<feature type="region of interest" description="Disordered" evidence="1">
    <location>
        <begin position="245"/>
        <end position="266"/>
    </location>
</feature>
<dbReference type="EMBL" id="CYZD01000004">
    <property type="protein sequence ID" value="CUN91412.1"/>
    <property type="molecule type" value="Genomic_DNA"/>
</dbReference>
<organism evidence="4 13">
    <name type="scientific">Blautia obeum</name>
    <dbReference type="NCBI Taxonomy" id="40520"/>
    <lineage>
        <taxon>Bacteria</taxon>
        <taxon>Bacillati</taxon>
        <taxon>Bacillota</taxon>
        <taxon>Clostridia</taxon>
        <taxon>Lachnospirales</taxon>
        <taxon>Lachnospiraceae</taxon>
        <taxon>Blautia</taxon>
    </lineage>
</organism>
<dbReference type="OrthoDB" id="9784844at2"/>
<feature type="transmembrane region" description="Helical" evidence="2">
    <location>
        <begin position="51"/>
        <end position="76"/>
    </location>
</feature>
<dbReference type="Proteomes" id="UP000293506">
    <property type="component" value="Unassembled WGS sequence"/>
</dbReference>
<evidence type="ECO:0000313" key="9">
    <source>
        <dbReference type="EMBL" id="RHG18542.1"/>
    </source>
</evidence>
<dbReference type="Proteomes" id="UP000265828">
    <property type="component" value="Unassembled WGS sequence"/>
</dbReference>
<reference evidence="14 15" key="2">
    <citation type="submission" date="2018-08" db="EMBL/GenBank/DDBJ databases">
        <title>A genome reference for cultivated species of the human gut microbiota.</title>
        <authorList>
            <person name="Zou Y."/>
            <person name="Xue W."/>
            <person name="Luo G."/>
        </authorList>
    </citation>
    <scope>NUCLEOTIDE SEQUENCE [LARGE SCALE GENOMIC DNA]</scope>
    <source>
        <strain evidence="7 15">AF14-23</strain>
        <strain evidence="6 17">AF21-24</strain>
        <strain evidence="5 19">AF25-21</strain>
        <strain evidence="10 18">AF39-4</strain>
        <strain evidence="9 16">AM22-9LB</strain>
        <strain evidence="8 14">AM37-4AC</strain>
    </source>
</reference>
<dbReference type="RefSeq" id="WP_022387998.1">
    <property type="nucleotide sequence ID" value="NZ_CABJDZ010000002.1"/>
</dbReference>
<accession>A0A174LDM9</accession>
<evidence type="ECO:0000256" key="2">
    <source>
        <dbReference type="SAM" id="Phobius"/>
    </source>
</evidence>
<evidence type="ECO:0000313" key="10">
    <source>
        <dbReference type="EMBL" id="RHK96846.1"/>
    </source>
</evidence>
<dbReference type="PANTHER" id="PTHR40076">
    <property type="entry name" value="MEMBRANE PROTEIN-RELATED"/>
    <property type="match status" value="1"/>
</dbReference>
<feature type="transmembrane region" description="Helical" evidence="2">
    <location>
        <begin position="103"/>
        <end position="123"/>
    </location>
</feature>
<evidence type="ECO:0000313" key="16">
    <source>
        <dbReference type="Proteomes" id="UP000284220"/>
    </source>
</evidence>
<protein>
    <submittedName>
        <fullName evidence="5">DUF975 family protein</fullName>
    </submittedName>
    <submittedName>
        <fullName evidence="4">Predicted integral membrane protein</fullName>
    </submittedName>
</protein>
<dbReference type="EMBL" id="RCXQ01000001">
    <property type="protein sequence ID" value="RYT68670.1"/>
    <property type="molecule type" value="Genomic_DNA"/>
</dbReference>
<evidence type="ECO:0000313" key="12">
    <source>
        <dbReference type="Proteomes" id="UP000095409"/>
    </source>
</evidence>
<evidence type="ECO:0000313" key="19">
    <source>
        <dbReference type="Proteomes" id="UP000285839"/>
    </source>
</evidence>
<dbReference type="EMBL" id="QRHZ01000002">
    <property type="protein sequence ID" value="RHG18542.1"/>
    <property type="molecule type" value="Genomic_DNA"/>
</dbReference>
<dbReference type="Proteomes" id="UP000285839">
    <property type="component" value="Unassembled WGS sequence"/>
</dbReference>
<reference evidence="11 20" key="3">
    <citation type="journal article" date="2019" name="Science, e1252229">
        <title>Invertible promoters mediate bacterial phase variation, antibiotic resistance, and host adaptation in the gut.</title>
        <authorList>
            <person name="Jiang X."/>
            <person name="Hall A.B."/>
            <person name="Arthur T.D."/>
            <person name="Plichta D.R."/>
            <person name="Covington C.T."/>
            <person name="Poyet M."/>
            <person name="Crothers J."/>
            <person name="Moses P.L."/>
            <person name="Tolonen A.C."/>
            <person name="Vlamakis H."/>
            <person name="Alm E.J."/>
            <person name="Xavier R.J."/>
        </authorList>
    </citation>
    <scope>NUCLEOTIDE SEQUENCE [LARGE SCALE GENOMIC DNA]</scope>
    <source>
        <strain evidence="20">af_0058</strain>
        <strain evidence="11">Af_0058</strain>
    </source>
</reference>
<evidence type="ECO:0000313" key="15">
    <source>
        <dbReference type="Proteomes" id="UP000265828"/>
    </source>
</evidence>
<dbReference type="Proteomes" id="UP000265808">
    <property type="component" value="Unassembled WGS sequence"/>
</dbReference>
<dbReference type="PANTHER" id="PTHR40076:SF1">
    <property type="entry name" value="MEMBRANE PROTEIN"/>
    <property type="match status" value="1"/>
</dbReference>
<evidence type="ECO:0000313" key="8">
    <source>
        <dbReference type="EMBL" id="RHC06857.1"/>
    </source>
</evidence>
<evidence type="ECO:0000313" key="7">
    <source>
        <dbReference type="EMBL" id="RGV66262.1"/>
    </source>
</evidence>
<evidence type="ECO:0000313" key="18">
    <source>
        <dbReference type="Proteomes" id="UP000284267"/>
    </source>
</evidence>
<keyword evidence="2" id="KW-0472">Membrane</keyword>
<feature type="transmembrane region" description="Helical" evidence="2">
    <location>
        <begin position="196"/>
        <end position="221"/>
    </location>
</feature>
<dbReference type="InterPro" id="IPR010380">
    <property type="entry name" value="DUF975"/>
</dbReference>
<name>A0A174LDM9_9FIRM</name>
<evidence type="ECO:0000313" key="3">
    <source>
        <dbReference type="EMBL" id="CUN91412.1"/>
    </source>
</evidence>
<dbReference type="Pfam" id="PF06161">
    <property type="entry name" value="DUF975"/>
    <property type="match status" value="1"/>
</dbReference>
<dbReference type="Proteomes" id="UP000284220">
    <property type="component" value="Unassembled WGS sequence"/>
</dbReference>
<dbReference type="EMBL" id="QSHL01000005">
    <property type="protein sequence ID" value="RHC06857.1"/>
    <property type="molecule type" value="Genomic_DNA"/>
</dbReference>
<evidence type="ECO:0000313" key="6">
    <source>
        <dbReference type="EMBL" id="RGS74626.1"/>
    </source>
</evidence>
<keyword evidence="2" id="KW-0812">Transmembrane</keyword>
<feature type="transmembrane region" description="Helical" evidence="2">
    <location>
        <begin position="20"/>
        <end position="45"/>
    </location>
</feature>
<feature type="compositionally biased region" description="Basic and acidic residues" evidence="1">
    <location>
        <begin position="245"/>
        <end position="260"/>
    </location>
</feature>
<proteinExistence type="predicted"/>
<dbReference type="EMBL" id="QROE01000002">
    <property type="protein sequence ID" value="RHK96846.1"/>
    <property type="molecule type" value="Genomic_DNA"/>
</dbReference>
<evidence type="ECO:0000256" key="1">
    <source>
        <dbReference type="SAM" id="MobiDB-lite"/>
    </source>
</evidence>
<dbReference type="Proteomes" id="UP000095409">
    <property type="component" value="Unassembled WGS sequence"/>
</dbReference>